<name>D1NWZ8_9BIFI</name>
<dbReference type="EMBL" id="ABXB03000007">
    <property type="protein sequence ID" value="EFA22128.1"/>
    <property type="molecule type" value="Genomic_DNA"/>
</dbReference>
<dbReference type="STRING" id="561180.BIFGAL_04404"/>
<dbReference type="AlphaFoldDB" id="D1NWZ8"/>
<feature type="non-terminal residue" evidence="2">
    <location>
        <position position="119"/>
    </location>
</feature>
<comment type="caution">
    <text evidence="2">The sequence shown here is derived from an EMBL/GenBank/DDBJ whole genome shotgun (WGS) entry which is preliminary data.</text>
</comment>
<organism evidence="2 3">
    <name type="scientific">Bifidobacterium gallicum DSM 20093 = LMG 11596</name>
    <dbReference type="NCBI Taxonomy" id="561180"/>
    <lineage>
        <taxon>Bacteria</taxon>
        <taxon>Bacillati</taxon>
        <taxon>Actinomycetota</taxon>
        <taxon>Actinomycetes</taxon>
        <taxon>Bifidobacteriales</taxon>
        <taxon>Bifidobacteriaceae</taxon>
        <taxon>Bifidobacterium</taxon>
    </lineage>
</organism>
<proteinExistence type="predicted"/>
<feature type="compositionally biased region" description="Low complexity" evidence="1">
    <location>
        <begin position="57"/>
        <end position="75"/>
    </location>
</feature>
<gene>
    <name evidence="2" type="ORF">BIFGAL_04404</name>
</gene>
<evidence type="ECO:0000313" key="2">
    <source>
        <dbReference type="EMBL" id="EFA22128.1"/>
    </source>
</evidence>
<reference evidence="2 3" key="1">
    <citation type="submission" date="2009-11" db="EMBL/GenBank/DDBJ databases">
        <authorList>
            <person name="Weinstock G."/>
            <person name="Sodergren E."/>
            <person name="Clifton S."/>
            <person name="Fulton L."/>
            <person name="Fulton B."/>
            <person name="Courtney L."/>
            <person name="Fronick C."/>
            <person name="Harrison M."/>
            <person name="Strong C."/>
            <person name="Farmer C."/>
            <person name="Delahaunty K."/>
            <person name="Markovic C."/>
            <person name="Hall O."/>
            <person name="Minx P."/>
            <person name="Tomlinson C."/>
            <person name="Mitreva M."/>
            <person name="Nelson J."/>
            <person name="Hou S."/>
            <person name="Wollam A."/>
            <person name="Pepin K.H."/>
            <person name="Johnson M."/>
            <person name="Bhonagiri V."/>
            <person name="Nash W.E."/>
            <person name="Warren W."/>
            <person name="Chinwalla A."/>
            <person name="Mardis E.R."/>
            <person name="Wilson R.K."/>
        </authorList>
    </citation>
    <scope>NUCLEOTIDE SEQUENCE [LARGE SCALE GENOMIC DNA]</scope>
    <source>
        <strain evidence="2 3">DSM 20093</strain>
    </source>
</reference>
<sequence>MAHGLAGVGLATDDETVLETFDEGMHGDSLLIIHMDAMEGCWGHACSPMTCAAATAAPMRGAAPPSSPGSSGMARVRAMAESAKPARRASHHKAPDSATDPETTTTSGSSRLTAPPSAS</sequence>
<evidence type="ECO:0000313" key="3">
    <source>
        <dbReference type="Proteomes" id="UP000003656"/>
    </source>
</evidence>
<evidence type="ECO:0000256" key="1">
    <source>
        <dbReference type="SAM" id="MobiDB-lite"/>
    </source>
</evidence>
<feature type="region of interest" description="Disordered" evidence="1">
    <location>
        <begin position="57"/>
        <end position="119"/>
    </location>
</feature>
<accession>D1NWZ8</accession>
<dbReference type="Proteomes" id="UP000003656">
    <property type="component" value="Unassembled WGS sequence"/>
</dbReference>
<feature type="compositionally biased region" description="Polar residues" evidence="1">
    <location>
        <begin position="100"/>
        <end position="112"/>
    </location>
</feature>
<protein>
    <submittedName>
        <fullName evidence="2">Uncharacterized protein</fullName>
    </submittedName>
</protein>